<dbReference type="InterPro" id="IPR007712">
    <property type="entry name" value="RelE/ParE_toxin"/>
</dbReference>
<proteinExistence type="predicted"/>
<keyword evidence="3" id="KW-1185">Reference proteome</keyword>
<name>A0A387FP88_9HYPH</name>
<dbReference type="EMBL" id="CP032694">
    <property type="protein sequence ID" value="AYG60223.1"/>
    <property type="molecule type" value="Genomic_DNA"/>
</dbReference>
<dbReference type="RefSeq" id="WP_120705213.1">
    <property type="nucleotide sequence ID" value="NZ_CP032694.1"/>
</dbReference>
<dbReference type="OrthoDB" id="9814952at2"/>
<evidence type="ECO:0000313" key="3">
    <source>
        <dbReference type="Proteomes" id="UP000282195"/>
    </source>
</evidence>
<evidence type="ECO:0000313" key="2">
    <source>
        <dbReference type="EMBL" id="AYG60223.1"/>
    </source>
</evidence>
<protein>
    <submittedName>
        <fullName evidence="2">Type II toxin-antitoxin system RelE/ParE family toxin</fullName>
    </submittedName>
</protein>
<evidence type="ECO:0000256" key="1">
    <source>
        <dbReference type="ARBA" id="ARBA00022649"/>
    </source>
</evidence>
<dbReference type="AlphaFoldDB" id="A0A387FP88"/>
<gene>
    <name evidence="2" type="ORF">CCGE525_16425</name>
</gene>
<dbReference type="Gene3D" id="3.30.2310.20">
    <property type="entry name" value="RelE-like"/>
    <property type="match status" value="1"/>
</dbReference>
<accession>A0A387FP88</accession>
<keyword evidence="1" id="KW-1277">Toxin-antitoxin system</keyword>
<reference evidence="2 3" key="1">
    <citation type="submission" date="2018-10" db="EMBL/GenBank/DDBJ databases">
        <title>Rhizobium etli, R. leguminosarum and a new Rhizobium genospecies from Phaseolus dumosus.</title>
        <authorList>
            <person name="Ramirez-Puebla S.T."/>
            <person name="Rogel-Hernandez M.A."/>
            <person name="Guerrero G."/>
            <person name="Ormeno-Orrillo E."/>
            <person name="Martinez-Romero J.C."/>
            <person name="Negrete-Yankelevich S."/>
            <person name="Martinez-Romero E."/>
        </authorList>
    </citation>
    <scope>NUCLEOTIDE SEQUENCE [LARGE SCALE GENOMIC DNA]</scope>
    <source>
        <strain evidence="2 3">CCGE525</strain>
    </source>
</reference>
<dbReference type="InterPro" id="IPR035093">
    <property type="entry name" value="RelE/ParE_toxin_dom_sf"/>
</dbReference>
<dbReference type="Proteomes" id="UP000282195">
    <property type="component" value="Chromosome"/>
</dbReference>
<organism evidence="2 3">
    <name type="scientific">Rhizobium jaguaris</name>
    <dbReference type="NCBI Taxonomy" id="1312183"/>
    <lineage>
        <taxon>Bacteria</taxon>
        <taxon>Pseudomonadati</taxon>
        <taxon>Pseudomonadota</taxon>
        <taxon>Alphaproteobacteria</taxon>
        <taxon>Hyphomicrobiales</taxon>
        <taxon>Rhizobiaceae</taxon>
        <taxon>Rhizobium/Agrobacterium group</taxon>
        <taxon>Rhizobium</taxon>
    </lineage>
</organism>
<dbReference type="Pfam" id="PF05016">
    <property type="entry name" value="ParE_toxin"/>
    <property type="match status" value="1"/>
</dbReference>
<sequence length="101" mass="11450">MAHRIVFRPAARADLKALYDYIAKQADHRLAGDYIDRIEASCRALTVFPERGTVRDDLLPGIRIIGFERRASIAFIVEADTVRILRVLYGGQSFPEDWSAD</sequence>
<dbReference type="KEGG" id="rjg:CCGE525_16425"/>